<dbReference type="SMART" id="SM00743">
    <property type="entry name" value="Agenet"/>
    <property type="match status" value="4"/>
</dbReference>
<feature type="domain" description="Agenet" evidence="1">
    <location>
        <begin position="374"/>
        <end position="430"/>
    </location>
</feature>
<dbReference type="CDD" id="cd20406">
    <property type="entry name" value="Tudor_Agenet_AtDUF_rpt2_4"/>
    <property type="match status" value="2"/>
</dbReference>
<protein>
    <submittedName>
        <fullName evidence="3">DUF724 domain-containing protein 6-like</fullName>
    </submittedName>
</protein>
<dbReference type="Proteomes" id="UP000087171">
    <property type="component" value="Chromosome Ca1"/>
</dbReference>
<proteinExistence type="predicted"/>
<feature type="domain" description="Agenet" evidence="1">
    <location>
        <begin position="113"/>
        <end position="181"/>
    </location>
</feature>
<keyword evidence="2" id="KW-1185">Reference proteome</keyword>
<gene>
    <name evidence="3" type="primary">LOC101492247</name>
</gene>
<dbReference type="InterPro" id="IPR014002">
    <property type="entry name" value="Agenet_dom_plant"/>
</dbReference>
<sequence length="439" mass="51277">MSNFKNGDYTVEETRPNKRLKENVNVGDAVDDNRHSLNSWCPATVKFHGANGINDSVTVDPCGFRLHHDSINDVDWVPPLRQQLQEKPLEIEQKPKKLKIRIKKYTGKPNIESKFKKGEKVEVSSDEEGYKGAWFVASIVDTLEKDKFLVEYRDLMNDDGTQLLKEEIDAMFIRPCPPQLQNFGCYKRLQEVDAWYNDGWWKGMVVGLLNGKECFVRFMYNEVLKFEYSKLRPHQDLFEGKWVISSNKESSELVKKFGDVKPKVKNLAGTKLISKCQIPNEQYAKQHKDVTTRTINNRSKFVLHFYKGAKVEVRSDEEGYEGSWFTATVVDFLQNGKYLVEYLSLKTDDLTEQLREEADGEDLRPYPPDINRFRRFVAGERVDAWYNDGWWVGQVSCVLDGFKYRVYFWTSNEELEFEHCHMRPHQEWIGGRWMLASLG</sequence>
<dbReference type="eggNOG" id="ENOG502QUJR">
    <property type="taxonomic scope" value="Eukaryota"/>
</dbReference>
<accession>A0A1S2XAX5</accession>
<reference evidence="3" key="2">
    <citation type="submission" date="2025-08" db="UniProtKB">
        <authorList>
            <consortium name="RefSeq"/>
        </authorList>
    </citation>
    <scope>IDENTIFICATION</scope>
    <source>
        <tissue evidence="3">Etiolated seedlings</tissue>
    </source>
</reference>
<feature type="domain" description="Agenet" evidence="1">
    <location>
        <begin position="184"/>
        <end position="239"/>
    </location>
</feature>
<evidence type="ECO:0000313" key="3">
    <source>
        <dbReference type="RefSeq" id="XP_004486525.1"/>
    </source>
</evidence>
<dbReference type="PaxDb" id="3827-XP_004486525.1"/>
<dbReference type="InterPro" id="IPR008395">
    <property type="entry name" value="Agenet-like_dom"/>
</dbReference>
<evidence type="ECO:0000259" key="1">
    <source>
        <dbReference type="SMART" id="SM00743"/>
    </source>
</evidence>
<organism evidence="2 3">
    <name type="scientific">Cicer arietinum</name>
    <name type="common">Chickpea</name>
    <name type="synonym">Garbanzo</name>
    <dbReference type="NCBI Taxonomy" id="3827"/>
    <lineage>
        <taxon>Eukaryota</taxon>
        <taxon>Viridiplantae</taxon>
        <taxon>Streptophyta</taxon>
        <taxon>Embryophyta</taxon>
        <taxon>Tracheophyta</taxon>
        <taxon>Spermatophyta</taxon>
        <taxon>Magnoliopsida</taxon>
        <taxon>eudicotyledons</taxon>
        <taxon>Gunneridae</taxon>
        <taxon>Pentapetalae</taxon>
        <taxon>rosids</taxon>
        <taxon>fabids</taxon>
        <taxon>Fabales</taxon>
        <taxon>Fabaceae</taxon>
        <taxon>Papilionoideae</taxon>
        <taxon>50 kb inversion clade</taxon>
        <taxon>NPAAA clade</taxon>
        <taxon>Hologalegina</taxon>
        <taxon>IRL clade</taxon>
        <taxon>Cicereae</taxon>
        <taxon>Cicer</taxon>
    </lineage>
</organism>
<dbReference type="KEGG" id="cam:101492247"/>
<name>A0A1S2XAX5_CICAR</name>
<dbReference type="Pfam" id="PF05641">
    <property type="entry name" value="Agenet"/>
    <property type="match status" value="2"/>
</dbReference>
<dbReference type="RefSeq" id="XP_004486525.1">
    <property type="nucleotide sequence ID" value="XM_004486468.3"/>
</dbReference>
<dbReference type="PANTHER" id="PTHR31917:SF147">
    <property type="entry name" value="AGENET DOMAIN-CONTAINING PROTEIN"/>
    <property type="match status" value="1"/>
</dbReference>
<dbReference type="PANTHER" id="PTHR31917">
    <property type="entry name" value="AGENET DOMAIN-CONTAINING PROTEIN-RELATED"/>
    <property type="match status" value="1"/>
</dbReference>
<dbReference type="CDD" id="cd20405">
    <property type="entry name" value="Tudor_Agenet_AtDUF_rpt1_3"/>
    <property type="match status" value="2"/>
</dbReference>
<dbReference type="GeneID" id="101492247"/>
<feature type="domain" description="Agenet" evidence="1">
    <location>
        <begin position="303"/>
        <end position="371"/>
    </location>
</feature>
<dbReference type="AlphaFoldDB" id="A0A1S2XAX5"/>
<dbReference type="OrthoDB" id="1397456at2759"/>
<dbReference type="Gene3D" id="2.30.30.140">
    <property type="match status" value="2"/>
</dbReference>
<evidence type="ECO:0000313" key="2">
    <source>
        <dbReference type="Proteomes" id="UP000087171"/>
    </source>
</evidence>
<reference evidence="2" key="1">
    <citation type="journal article" date="2013" name="Nat. Biotechnol.">
        <title>Draft genome sequence of chickpea (Cicer arietinum) provides a resource for trait improvement.</title>
        <authorList>
            <person name="Varshney R.K."/>
            <person name="Song C."/>
            <person name="Saxena R.K."/>
            <person name="Azam S."/>
            <person name="Yu S."/>
            <person name="Sharpe A.G."/>
            <person name="Cannon S."/>
            <person name="Baek J."/>
            <person name="Rosen B.D."/>
            <person name="Tar'an B."/>
            <person name="Millan T."/>
            <person name="Zhang X."/>
            <person name="Ramsay L.D."/>
            <person name="Iwata A."/>
            <person name="Wang Y."/>
            <person name="Nelson W."/>
            <person name="Farmer A.D."/>
            <person name="Gaur P.M."/>
            <person name="Soderlund C."/>
            <person name="Penmetsa R.V."/>
            <person name="Xu C."/>
            <person name="Bharti A.K."/>
            <person name="He W."/>
            <person name="Winter P."/>
            <person name="Zhao S."/>
            <person name="Hane J.K."/>
            <person name="Carrasquilla-Garcia N."/>
            <person name="Condie J.A."/>
            <person name="Upadhyaya H.D."/>
            <person name="Luo M.C."/>
            <person name="Thudi M."/>
            <person name="Gowda C.L."/>
            <person name="Singh N.P."/>
            <person name="Lichtenzveig J."/>
            <person name="Gali K.K."/>
            <person name="Rubio J."/>
            <person name="Nadarajan N."/>
            <person name="Dolezel J."/>
            <person name="Bansal K.C."/>
            <person name="Xu X."/>
            <person name="Edwards D."/>
            <person name="Zhang G."/>
            <person name="Kahl G."/>
            <person name="Gil J."/>
            <person name="Singh K.B."/>
            <person name="Datta S.K."/>
            <person name="Jackson S.A."/>
            <person name="Wang J."/>
            <person name="Cook D.R."/>
        </authorList>
    </citation>
    <scope>NUCLEOTIDE SEQUENCE [LARGE SCALE GENOMIC DNA]</scope>
    <source>
        <strain evidence="2">cv. CDC Frontier</strain>
    </source>
</reference>